<reference evidence="4" key="1">
    <citation type="submission" date="2016-06" db="UniProtKB">
        <authorList>
            <consortium name="WormBaseParasite"/>
        </authorList>
    </citation>
    <scope>IDENTIFICATION</scope>
</reference>
<dbReference type="Proteomes" id="UP000271087">
    <property type="component" value="Unassembled WGS sequence"/>
</dbReference>
<dbReference type="PANTHER" id="PTHR45786">
    <property type="entry name" value="DNA BINDING PROTEIN-LIKE"/>
    <property type="match status" value="1"/>
</dbReference>
<dbReference type="AlphaFoldDB" id="A0A182EWI2"/>
<protein>
    <submittedName>
        <fullName evidence="4">Helitron_like_N domain-containing protein</fullName>
    </submittedName>
</protein>
<dbReference type="STRING" id="42157.A0A182EWI2"/>
<organism evidence="4">
    <name type="scientific">Onchocerca ochengi</name>
    <name type="common">Filarial nematode worm</name>
    <dbReference type="NCBI Taxonomy" id="42157"/>
    <lineage>
        <taxon>Eukaryota</taxon>
        <taxon>Metazoa</taxon>
        <taxon>Ecdysozoa</taxon>
        <taxon>Nematoda</taxon>
        <taxon>Chromadorea</taxon>
        <taxon>Rhabditida</taxon>
        <taxon>Spirurina</taxon>
        <taxon>Spiruromorpha</taxon>
        <taxon>Filarioidea</taxon>
        <taxon>Onchocercidae</taxon>
        <taxon>Onchocerca</taxon>
    </lineage>
</organism>
<dbReference type="PANTHER" id="PTHR45786:SF74">
    <property type="entry name" value="ATP-DEPENDENT DNA HELICASE"/>
    <property type="match status" value="1"/>
</dbReference>
<evidence type="ECO:0000313" key="2">
    <source>
        <dbReference type="EMBL" id="VDM99273.1"/>
    </source>
</evidence>
<name>A0A182EWI2_ONCOC</name>
<accession>A0A182EWI2</accession>
<feature type="compositionally biased region" description="Basic residues" evidence="1">
    <location>
        <begin position="1"/>
        <end position="21"/>
    </location>
</feature>
<dbReference type="OrthoDB" id="10051381at2759"/>
<gene>
    <name evidence="2" type="ORF">NOO_LOCUS12528</name>
</gene>
<proteinExistence type="predicted"/>
<evidence type="ECO:0000256" key="1">
    <source>
        <dbReference type="SAM" id="MobiDB-lite"/>
    </source>
</evidence>
<reference evidence="2 3" key="2">
    <citation type="submission" date="2018-08" db="EMBL/GenBank/DDBJ databases">
        <authorList>
            <person name="Laetsch R D."/>
            <person name="Stevens L."/>
            <person name="Kumar S."/>
            <person name="Blaxter L. M."/>
        </authorList>
    </citation>
    <scope>NUCLEOTIDE SEQUENCE [LARGE SCALE GENOMIC DNA]</scope>
</reference>
<keyword evidence="3" id="KW-1185">Reference proteome</keyword>
<dbReference type="WBParaSite" id="nOo.2.0.1.t12528-RA">
    <property type="protein sequence ID" value="nOo.2.0.1.t12528-RA"/>
    <property type="gene ID" value="nOo.2.0.1.g12528"/>
</dbReference>
<dbReference type="EMBL" id="UYRW01010961">
    <property type="protein sequence ID" value="VDM99273.1"/>
    <property type="molecule type" value="Genomic_DNA"/>
</dbReference>
<feature type="compositionally biased region" description="Basic and acidic residues" evidence="1">
    <location>
        <begin position="28"/>
        <end position="37"/>
    </location>
</feature>
<evidence type="ECO:0000313" key="3">
    <source>
        <dbReference type="Proteomes" id="UP000271087"/>
    </source>
</evidence>
<feature type="region of interest" description="Disordered" evidence="1">
    <location>
        <begin position="1"/>
        <end position="47"/>
    </location>
</feature>
<sequence length="236" mass="27957">MPGKKRSRSGYRTRTRERQRRLIANQTEEERASANERRRQRMAQMRAERYGARLQEARLRARQSSSATSDLLPFEQNEWLRVAERRQQETEDQSRVILIGLHSEPPKPLKTLLAGYTDESKRFLTKIRKYNSCFQMTSFGAEIVKMEFMPTFKVKGQIYHKADSLLPLPDDEVAIVIVGNQFEPRDIVLHRRNDQLVKIAETHRCYDALQYPIIFWGQWISLQFGDDKSNKWRRNK</sequence>
<evidence type="ECO:0000313" key="4">
    <source>
        <dbReference type="WBParaSite" id="nOo.2.0.1.t12528-RA"/>
    </source>
</evidence>